<accession>A0A2C9LDM5</accession>
<proteinExistence type="predicted"/>
<dbReference type="VEuPathDB" id="VectorBase:BGLAX_033390"/>
<dbReference type="InterPro" id="IPR013083">
    <property type="entry name" value="Znf_RING/FYVE/PHD"/>
</dbReference>
<feature type="compositionally biased region" description="Basic residues" evidence="1">
    <location>
        <begin position="1"/>
        <end position="11"/>
    </location>
</feature>
<dbReference type="InterPro" id="IPR011011">
    <property type="entry name" value="Znf_FYVE_PHD"/>
</dbReference>
<dbReference type="Pfam" id="PF02318">
    <property type="entry name" value="FYVE_2"/>
    <property type="match status" value="1"/>
</dbReference>
<dbReference type="STRING" id="6526.A0A2C9LDM5"/>
<reference evidence="3" key="1">
    <citation type="submission" date="2020-05" db="UniProtKB">
        <authorList>
            <consortium name="EnsemblMetazoa"/>
        </authorList>
    </citation>
    <scope>IDENTIFICATION</scope>
    <source>
        <strain evidence="3">BB02</strain>
    </source>
</reference>
<dbReference type="EnsemblMetazoa" id="BGLB029783-RA">
    <property type="protein sequence ID" value="BGLB029783-PA"/>
    <property type="gene ID" value="BGLB029783"/>
</dbReference>
<feature type="region of interest" description="Disordered" evidence="1">
    <location>
        <begin position="1"/>
        <end position="24"/>
    </location>
</feature>
<name>A0A2C9LDM5_BIOGL</name>
<protein>
    <recommendedName>
        <fullName evidence="2">FYVE-type zinc finger domain-containing protein</fullName>
    </recommendedName>
</protein>
<dbReference type="Gene3D" id="3.30.40.10">
    <property type="entry name" value="Zinc/RING finger domain, C3HC4 (zinc finger)"/>
    <property type="match status" value="1"/>
</dbReference>
<evidence type="ECO:0000313" key="4">
    <source>
        <dbReference type="Proteomes" id="UP000076420"/>
    </source>
</evidence>
<organism evidence="3 4">
    <name type="scientific">Biomphalaria glabrata</name>
    <name type="common">Bloodfluke planorb</name>
    <name type="synonym">Freshwater snail</name>
    <dbReference type="NCBI Taxonomy" id="6526"/>
    <lineage>
        <taxon>Eukaryota</taxon>
        <taxon>Metazoa</taxon>
        <taxon>Spiralia</taxon>
        <taxon>Lophotrochozoa</taxon>
        <taxon>Mollusca</taxon>
        <taxon>Gastropoda</taxon>
        <taxon>Heterobranchia</taxon>
        <taxon>Euthyneura</taxon>
        <taxon>Panpulmonata</taxon>
        <taxon>Hygrophila</taxon>
        <taxon>Lymnaeoidea</taxon>
        <taxon>Planorbidae</taxon>
        <taxon>Biomphalaria</taxon>
    </lineage>
</organism>
<dbReference type="Proteomes" id="UP000076420">
    <property type="component" value="Unassembled WGS sequence"/>
</dbReference>
<dbReference type="VEuPathDB" id="VectorBase:BGLB029783"/>
<evidence type="ECO:0000256" key="1">
    <source>
        <dbReference type="SAM" id="MobiDB-lite"/>
    </source>
</evidence>
<evidence type="ECO:0000259" key="2">
    <source>
        <dbReference type="Pfam" id="PF02318"/>
    </source>
</evidence>
<evidence type="ECO:0000313" key="3">
    <source>
        <dbReference type="EnsemblMetazoa" id="BGLB029783-PA"/>
    </source>
</evidence>
<dbReference type="SUPFAM" id="SSF57903">
    <property type="entry name" value="FYVE/PHD zinc finger"/>
    <property type="match status" value="1"/>
</dbReference>
<dbReference type="KEGG" id="bgt:106072858"/>
<gene>
    <name evidence="3" type="primary">106072858</name>
</gene>
<dbReference type="AlphaFoldDB" id="A0A2C9LDM5"/>
<sequence length="183" mass="21256">MGKKKKKKKKKKDEEGMDNDIDTDDLPAIPPIHNVLIDLRTLTTEEEEVLQQVVEKDELETRALDKSVGAVRNEIEIIRSWAGKAKKNPNAKNPYYMGYMCVRCRRPLQIWKRPIPFVDSGKFCMHCMYRVCKFCRVEQNNGKYLCNLCLRLRQEKHLTGDWSDQGCAGLHSTDLLKISLQSR</sequence>
<feature type="domain" description="FYVE-type zinc finger" evidence="2">
    <location>
        <begin position="41"/>
        <end position="162"/>
    </location>
</feature>
<feature type="compositionally biased region" description="Acidic residues" evidence="1">
    <location>
        <begin position="15"/>
        <end position="24"/>
    </location>
</feature>
<dbReference type="InterPro" id="IPR041282">
    <property type="entry name" value="FYVE_2"/>
</dbReference>